<dbReference type="InterPro" id="IPR015919">
    <property type="entry name" value="Cadherin-like_sf"/>
</dbReference>
<reference evidence="7 8" key="1">
    <citation type="submission" date="2024-09" db="EMBL/GenBank/DDBJ databases">
        <title>A chromosome-level genome assembly of Gray's grenadier anchovy, Coilia grayii.</title>
        <authorList>
            <person name="Fu Z."/>
        </authorList>
    </citation>
    <scope>NUCLEOTIDE SEQUENCE [LARGE SCALE GENOMIC DNA]</scope>
    <source>
        <strain evidence="7">G4</strain>
        <tissue evidence="7">Muscle</tissue>
    </source>
</reference>
<name>A0ABD1J6U8_9TELE</name>
<proteinExistence type="predicted"/>
<keyword evidence="2" id="KW-0677">Repeat</keyword>
<sequence length="101" mass="11336">MFQVFLTGNNSDHFTISPTSVQGRADIRVRVAQPLDYENIRSYSFSLYANESLSEHVGFARIFIDLINENDNRPVFSSPLYNISLPEDTPPGTSLIQIIVG</sequence>
<keyword evidence="8" id="KW-1185">Reference proteome</keyword>
<evidence type="ECO:0000256" key="2">
    <source>
        <dbReference type="ARBA" id="ARBA00022737"/>
    </source>
</evidence>
<dbReference type="PANTHER" id="PTHR24027">
    <property type="entry name" value="CADHERIN-23"/>
    <property type="match status" value="1"/>
</dbReference>
<dbReference type="AlphaFoldDB" id="A0ABD1J6U8"/>
<evidence type="ECO:0000259" key="6">
    <source>
        <dbReference type="PROSITE" id="PS50268"/>
    </source>
</evidence>
<accession>A0ABD1J6U8</accession>
<dbReference type="EMBL" id="JBHFQA010000018">
    <property type="protein sequence ID" value="KAL2082872.1"/>
    <property type="molecule type" value="Genomic_DNA"/>
</dbReference>
<dbReference type="GO" id="GO:0005509">
    <property type="term" value="F:calcium ion binding"/>
    <property type="evidence" value="ECO:0007669"/>
    <property type="project" value="UniProtKB-UniRule"/>
</dbReference>
<dbReference type="SUPFAM" id="SSF49313">
    <property type="entry name" value="Cadherin-like"/>
    <property type="match status" value="2"/>
</dbReference>
<organism evidence="7 8">
    <name type="scientific">Coilia grayii</name>
    <name type="common">Gray's grenadier anchovy</name>
    <dbReference type="NCBI Taxonomy" id="363190"/>
    <lineage>
        <taxon>Eukaryota</taxon>
        <taxon>Metazoa</taxon>
        <taxon>Chordata</taxon>
        <taxon>Craniata</taxon>
        <taxon>Vertebrata</taxon>
        <taxon>Euteleostomi</taxon>
        <taxon>Actinopterygii</taxon>
        <taxon>Neopterygii</taxon>
        <taxon>Teleostei</taxon>
        <taxon>Clupei</taxon>
        <taxon>Clupeiformes</taxon>
        <taxon>Clupeoidei</taxon>
        <taxon>Engraulidae</taxon>
        <taxon>Coilinae</taxon>
        <taxon>Coilia</taxon>
    </lineage>
</organism>
<keyword evidence="4" id="KW-0472">Membrane</keyword>
<dbReference type="GO" id="GO:0016020">
    <property type="term" value="C:membrane"/>
    <property type="evidence" value="ECO:0007669"/>
    <property type="project" value="UniProtKB-SubCell"/>
</dbReference>
<evidence type="ECO:0000313" key="7">
    <source>
        <dbReference type="EMBL" id="KAL2082872.1"/>
    </source>
</evidence>
<evidence type="ECO:0000256" key="5">
    <source>
        <dbReference type="PROSITE-ProRule" id="PRU00043"/>
    </source>
</evidence>
<dbReference type="PANTHER" id="PTHR24027:SF438">
    <property type="entry name" value="CADHERIN 23"/>
    <property type="match status" value="1"/>
</dbReference>
<keyword evidence="3 5" id="KW-0106">Calcium</keyword>
<evidence type="ECO:0000256" key="3">
    <source>
        <dbReference type="ARBA" id="ARBA00022837"/>
    </source>
</evidence>
<comment type="caution">
    <text evidence="7">The sequence shown here is derived from an EMBL/GenBank/DDBJ whole genome shotgun (WGS) entry which is preliminary data.</text>
</comment>
<dbReference type="InterPro" id="IPR039808">
    <property type="entry name" value="Cadherin"/>
</dbReference>
<protein>
    <recommendedName>
        <fullName evidence="6">Cadherin domain-containing protein</fullName>
    </recommendedName>
</protein>
<dbReference type="InterPro" id="IPR002126">
    <property type="entry name" value="Cadherin-like_dom"/>
</dbReference>
<dbReference type="Gene3D" id="2.60.40.60">
    <property type="entry name" value="Cadherins"/>
    <property type="match status" value="2"/>
</dbReference>
<evidence type="ECO:0000313" key="8">
    <source>
        <dbReference type="Proteomes" id="UP001591681"/>
    </source>
</evidence>
<dbReference type="Proteomes" id="UP001591681">
    <property type="component" value="Unassembled WGS sequence"/>
</dbReference>
<evidence type="ECO:0000256" key="1">
    <source>
        <dbReference type="ARBA" id="ARBA00004370"/>
    </source>
</evidence>
<feature type="domain" description="Cadherin" evidence="6">
    <location>
        <begin position="2"/>
        <end position="76"/>
    </location>
</feature>
<evidence type="ECO:0000256" key="4">
    <source>
        <dbReference type="ARBA" id="ARBA00023136"/>
    </source>
</evidence>
<gene>
    <name evidence="7" type="ORF">ACEWY4_020645</name>
</gene>
<comment type="subcellular location">
    <subcellularLocation>
        <location evidence="1">Membrane</location>
    </subcellularLocation>
</comment>
<dbReference type="PROSITE" id="PS50268">
    <property type="entry name" value="CADHERIN_2"/>
    <property type="match status" value="1"/>
</dbReference>